<evidence type="ECO:0000256" key="3">
    <source>
        <dbReference type="ARBA" id="ARBA00023163"/>
    </source>
</evidence>
<protein>
    <submittedName>
        <fullName evidence="5">ArsR family transcriptional regulator</fullName>
    </submittedName>
</protein>
<dbReference type="PRINTS" id="PR00778">
    <property type="entry name" value="HTHARSR"/>
</dbReference>
<dbReference type="GO" id="GO:0003677">
    <property type="term" value="F:DNA binding"/>
    <property type="evidence" value="ECO:0007669"/>
    <property type="project" value="UniProtKB-KW"/>
</dbReference>
<dbReference type="InterPro" id="IPR051011">
    <property type="entry name" value="Metal_resp_trans_reg"/>
</dbReference>
<dbReference type="SMART" id="SM00418">
    <property type="entry name" value="HTH_ARSR"/>
    <property type="match status" value="1"/>
</dbReference>
<comment type="caution">
    <text evidence="5">The sequence shown here is derived from an EMBL/GenBank/DDBJ whole genome shotgun (WGS) entry which is preliminary data.</text>
</comment>
<dbReference type="Proteomes" id="UP000308430">
    <property type="component" value="Unassembled WGS sequence"/>
</dbReference>
<keyword evidence="2" id="KW-0238">DNA-binding</keyword>
<dbReference type="NCBIfam" id="NF033788">
    <property type="entry name" value="HTH_metalloreg"/>
    <property type="match status" value="1"/>
</dbReference>
<dbReference type="AlphaFoldDB" id="A0A4S4B1E7"/>
<dbReference type="CDD" id="cd00090">
    <property type="entry name" value="HTH_ARSR"/>
    <property type="match status" value="1"/>
</dbReference>
<dbReference type="PANTHER" id="PTHR43132:SF2">
    <property type="entry name" value="ARSENICAL RESISTANCE OPERON REPRESSOR ARSR-RELATED"/>
    <property type="match status" value="1"/>
</dbReference>
<gene>
    <name evidence="5" type="ORF">E6C76_05940</name>
</gene>
<name>A0A4S4B1E7_9RHOO</name>
<keyword evidence="1" id="KW-0805">Transcription regulation</keyword>
<sequence length="113" mass="12570">MLYYRTMNEDQTVSALSALAHTQRLRVFRALVVAGPEGQTPSVLADQLDVARNTLSFHLKELAHAGLVTIEQKGRNLIYRADFAHMNGLLSYLTEHCCQGNVCEVTNPPHCDC</sequence>
<accession>A0A4S4B1E7</accession>
<evidence type="ECO:0000313" key="5">
    <source>
        <dbReference type="EMBL" id="THF66381.1"/>
    </source>
</evidence>
<evidence type="ECO:0000259" key="4">
    <source>
        <dbReference type="PROSITE" id="PS50987"/>
    </source>
</evidence>
<evidence type="ECO:0000256" key="2">
    <source>
        <dbReference type="ARBA" id="ARBA00023125"/>
    </source>
</evidence>
<dbReference type="OrthoDB" id="5297460at2"/>
<reference evidence="5 6" key="1">
    <citation type="submission" date="2019-04" db="EMBL/GenBank/DDBJ databases">
        <title>Azoarcus nasutitermitis sp. nov. isolated from termite nest.</title>
        <authorList>
            <person name="Lin S.-Y."/>
            <person name="Hameed A."/>
            <person name="Hsu Y.-H."/>
            <person name="Young C.-C."/>
        </authorList>
    </citation>
    <scope>NUCLEOTIDE SEQUENCE [LARGE SCALE GENOMIC DNA]</scope>
    <source>
        <strain evidence="5 6">CC-YHH838</strain>
    </source>
</reference>
<dbReference type="InterPro" id="IPR001845">
    <property type="entry name" value="HTH_ArsR_DNA-bd_dom"/>
</dbReference>
<evidence type="ECO:0000256" key="1">
    <source>
        <dbReference type="ARBA" id="ARBA00023015"/>
    </source>
</evidence>
<dbReference type="InterPro" id="IPR036388">
    <property type="entry name" value="WH-like_DNA-bd_sf"/>
</dbReference>
<dbReference type="SUPFAM" id="SSF46785">
    <property type="entry name" value="Winged helix' DNA-binding domain"/>
    <property type="match status" value="1"/>
</dbReference>
<feature type="domain" description="HTH arsR-type" evidence="4">
    <location>
        <begin position="4"/>
        <end position="101"/>
    </location>
</feature>
<dbReference type="Gene3D" id="1.10.10.10">
    <property type="entry name" value="Winged helix-like DNA-binding domain superfamily/Winged helix DNA-binding domain"/>
    <property type="match status" value="1"/>
</dbReference>
<dbReference type="GO" id="GO:0003700">
    <property type="term" value="F:DNA-binding transcription factor activity"/>
    <property type="evidence" value="ECO:0007669"/>
    <property type="project" value="InterPro"/>
</dbReference>
<dbReference type="EMBL" id="SSOC01000002">
    <property type="protein sequence ID" value="THF66381.1"/>
    <property type="molecule type" value="Genomic_DNA"/>
</dbReference>
<keyword evidence="6" id="KW-1185">Reference proteome</keyword>
<dbReference type="PANTHER" id="PTHR43132">
    <property type="entry name" value="ARSENICAL RESISTANCE OPERON REPRESSOR ARSR-RELATED"/>
    <property type="match status" value="1"/>
</dbReference>
<dbReference type="Pfam" id="PF12840">
    <property type="entry name" value="HTH_20"/>
    <property type="match status" value="1"/>
</dbReference>
<keyword evidence="3" id="KW-0804">Transcription</keyword>
<dbReference type="PROSITE" id="PS50987">
    <property type="entry name" value="HTH_ARSR_2"/>
    <property type="match status" value="1"/>
</dbReference>
<organism evidence="5 6">
    <name type="scientific">Pseudothauera nasutitermitis</name>
    <dbReference type="NCBI Taxonomy" id="2565930"/>
    <lineage>
        <taxon>Bacteria</taxon>
        <taxon>Pseudomonadati</taxon>
        <taxon>Pseudomonadota</taxon>
        <taxon>Betaproteobacteria</taxon>
        <taxon>Rhodocyclales</taxon>
        <taxon>Zoogloeaceae</taxon>
        <taxon>Pseudothauera</taxon>
    </lineage>
</organism>
<evidence type="ECO:0000313" key="6">
    <source>
        <dbReference type="Proteomes" id="UP000308430"/>
    </source>
</evidence>
<proteinExistence type="predicted"/>
<dbReference type="InterPro" id="IPR011991">
    <property type="entry name" value="ArsR-like_HTH"/>
</dbReference>
<dbReference type="InterPro" id="IPR036390">
    <property type="entry name" value="WH_DNA-bd_sf"/>
</dbReference>